<protein>
    <submittedName>
        <fullName evidence="1">Uncharacterized protein</fullName>
    </submittedName>
</protein>
<dbReference type="RefSeq" id="WP_045802922.1">
    <property type="nucleotide sequence ID" value="NZ_CP011071.1"/>
</dbReference>
<keyword evidence="2" id="KW-1185">Reference proteome</keyword>
<dbReference type="KEGG" id="mlt:VC82_2840"/>
<dbReference type="HOGENOM" id="CLU_751876_0_0_10"/>
<name>A0A0D5YWU4_9FLAO</name>
<dbReference type="EMBL" id="CP011071">
    <property type="protein sequence ID" value="AKA36386.1"/>
    <property type="molecule type" value="Genomic_DNA"/>
</dbReference>
<evidence type="ECO:0000313" key="1">
    <source>
        <dbReference type="EMBL" id="AKA36386.1"/>
    </source>
</evidence>
<evidence type="ECO:0000313" key="2">
    <source>
        <dbReference type="Proteomes" id="UP000032726"/>
    </source>
</evidence>
<dbReference type="AlphaFoldDB" id="A0A0D5YWU4"/>
<dbReference type="Proteomes" id="UP000032726">
    <property type="component" value="Chromosome"/>
</dbReference>
<sequence>MKRILPFFIFVLSNLGIAQDGYYGKPSSYVPNGFEPNIVFNFDYKMTGTLSFGSHSFPFTIYVNTADGSWAVTDDVVADMIGRSTVSDDEKFDFLVYVPFEVTRGYYTVYDPDEGEKKVFYSLNRALSAPAAQLEFAHEENFADFMQNANITNAGNHSAFGPQKLYSGNFNGKEVNVTISNRSAPIKITPLHVGFLCGVFQDGTQYKNRYITKFETPEITVEMHSFSPEQLILDGSDYLEQEGYATMNVESIVDNESTFEDIAERMDRLSMENRDAVARGDTDKISLIALKMSIEGQRLRAITTGHPERQISEGDAAQLVGLKDRIQRKTKECKRYKGTEYEAECKRQLNRLQSRFEELRSRYLVSPR</sequence>
<organism evidence="1 2">
    <name type="scientific">Flagellimonas lutaonensis</name>
    <dbReference type="NCBI Taxonomy" id="516051"/>
    <lineage>
        <taxon>Bacteria</taxon>
        <taxon>Pseudomonadati</taxon>
        <taxon>Bacteroidota</taxon>
        <taxon>Flavobacteriia</taxon>
        <taxon>Flavobacteriales</taxon>
        <taxon>Flavobacteriaceae</taxon>
        <taxon>Flagellimonas</taxon>
    </lineage>
</organism>
<reference evidence="1 2" key="1">
    <citation type="submission" date="2015-03" db="EMBL/GenBank/DDBJ databases">
        <title>Complete genome sequence of Muricauda lutaonensis CC-HSB-11T, isolated from a coastal hot spring.</title>
        <authorList>
            <person name="Kim K.M."/>
        </authorList>
    </citation>
    <scope>NUCLEOTIDE SEQUENCE [LARGE SCALE GENOMIC DNA]</scope>
    <source>
        <strain evidence="1 2">CC-HSB-11</strain>
    </source>
</reference>
<gene>
    <name evidence="1" type="ORF">VC82_2840</name>
</gene>
<proteinExistence type="predicted"/>
<accession>A0A0D5YWU4</accession>